<gene>
    <name evidence="12" type="ORF">IGS68_28420</name>
</gene>
<evidence type="ECO:0000256" key="6">
    <source>
        <dbReference type="ARBA" id="ARBA00022692"/>
    </source>
</evidence>
<dbReference type="Gene3D" id="1.10.3720.10">
    <property type="entry name" value="MetI-like"/>
    <property type="match status" value="1"/>
</dbReference>
<feature type="transmembrane region" description="Helical" evidence="10">
    <location>
        <begin position="54"/>
        <end position="76"/>
    </location>
</feature>
<keyword evidence="6 10" id="KW-0812">Transmembrane</keyword>
<protein>
    <submittedName>
        <fullName evidence="12">Amino acid ABC transporter permease</fullName>
    </submittedName>
</protein>
<evidence type="ECO:0000256" key="5">
    <source>
        <dbReference type="ARBA" id="ARBA00022475"/>
    </source>
</evidence>
<organism evidence="12 13">
    <name type="scientific">Skermanella cutis</name>
    <dbReference type="NCBI Taxonomy" id="2775420"/>
    <lineage>
        <taxon>Bacteria</taxon>
        <taxon>Pseudomonadati</taxon>
        <taxon>Pseudomonadota</taxon>
        <taxon>Alphaproteobacteria</taxon>
        <taxon>Rhodospirillales</taxon>
        <taxon>Azospirillaceae</taxon>
        <taxon>Skermanella</taxon>
    </lineage>
</organism>
<dbReference type="InterPro" id="IPR000515">
    <property type="entry name" value="MetI-like"/>
</dbReference>
<geneLocation type="plasmid" evidence="12 13">
    <name>pTT6-1</name>
</geneLocation>
<dbReference type="PANTHER" id="PTHR30614">
    <property type="entry name" value="MEMBRANE COMPONENT OF AMINO ACID ABC TRANSPORTER"/>
    <property type="match status" value="1"/>
</dbReference>
<dbReference type="InterPro" id="IPR010065">
    <property type="entry name" value="AA_ABC_transptr_permease_3TM"/>
</dbReference>
<dbReference type="CDD" id="cd06261">
    <property type="entry name" value="TM_PBP2"/>
    <property type="match status" value="1"/>
</dbReference>
<evidence type="ECO:0000256" key="2">
    <source>
        <dbReference type="ARBA" id="ARBA00004429"/>
    </source>
</evidence>
<evidence type="ECO:0000256" key="9">
    <source>
        <dbReference type="ARBA" id="ARBA00023136"/>
    </source>
</evidence>
<sequence>MPDQSVTLRYAERFLDGFLTTAWICGVSICAAVALGLALFLVRRLPFAPARWFYDGYVGLLRGTPFLIQVFLLYYGGPSLGIRLSATTTALIGLSVYGSAYFAEIFRAGFEAVPRGQVEAARTLGFDRGQILRNVELPQMAALILPPSVNQCIILIKESAVLSVITVPELTTVATRVVSETFNFAEPYLLLALLYWLLVETTARGGRWLERATGRHLTTSKGPTP</sequence>
<evidence type="ECO:0000313" key="12">
    <source>
        <dbReference type="EMBL" id="QQP93088.1"/>
    </source>
</evidence>
<dbReference type="SUPFAM" id="SSF161098">
    <property type="entry name" value="MetI-like"/>
    <property type="match status" value="1"/>
</dbReference>
<proteinExistence type="inferred from homology"/>
<keyword evidence="12" id="KW-0614">Plasmid</keyword>
<evidence type="ECO:0000256" key="1">
    <source>
        <dbReference type="ARBA" id="ARBA00003159"/>
    </source>
</evidence>
<evidence type="ECO:0000256" key="7">
    <source>
        <dbReference type="ARBA" id="ARBA00022970"/>
    </source>
</evidence>
<feature type="domain" description="ABC transmembrane type-1" evidence="11">
    <location>
        <begin position="18"/>
        <end position="203"/>
    </location>
</feature>
<evidence type="ECO:0000256" key="10">
    <source>
        <dbReference type="RuleBase" id="RU363032"/>
    </source>
</evidence>
<evidence type="ECO:0000256" key="4">
    <source>
        <dbReference type="ARBA" id="ARBA00022448"/>
    </source>
</evidence>
<dbReference type="Pfam" id="PF00528">
    <property type="entry name" value="BPD_transp_1"/>
    <property type="match status" value="1"/>
</dbReference>
<dbReference type="NCBIfam" id="TIGR01726">
    <property type="entry name" value="HEQRo_perm_3TM"/>
    <property type="match status" value="1"/>
</dbReference>
<reference evidence="12" key="1">
    <citation type="submission" date="2021-02" db="EMBL/GenBank/DDBJ databases">
        <title>Skermanella TT6 skin isolate.</title>
        <authorList>
            <person name="Lee K."/>
            <person name="Ganzorig M."/>
        </authorList>
    </citation>
    <scope>NUCLEOTIDE SEQUENCE</scope>
    <source>
        <strain evidence="12">TT6</strain>
    </source>
</reference>
<dbReference type="RefSeq" id="WP_201082467.1">
    <property type="nucleotide sequence ID" value="NZ_CP067421.1"/>
</dbReference>
<feature type="transmembrane region" description="Helical" evidence="10">
    <location>
        <begin position="20"/>
        <end position="42"/>
    </location>
</feature>
<evidence type="ECO:0000256" key="3">
    <source>
        <dbReference type="ARBA" id="ARBA00010072"/>
    </source>
</evidence>
<feature type="transmembrane region" description="Helical" evidence="10">
    <location>
        <begin position="82"/>
        <end position="103"/>
    </location>
</feature>
<evidence type="ECO:0000256" key="8">
    <source>
        <dbReference type="ARBA" id="ARBA00022989"/>
    </source>
</evidence>
<dbReference type="EMBL" id="CP067421">
    <property type="protein sequence ID" value="QQP93088.1"/>
    <property type="molecule type" value="Genomic_DNA"/>
</dbReference>
<evidence type="ECO:0000259" key="11">
    <source>
        <dbReference type="PROSITE" id="PS50928"/>
    </source>
</evidence>
<dbReference type="PROSITE" id="PS50928">
    <property type="entry name" value="ABC_TM1"/>
    <property type="match status" value="1"/>
</dbReference>
<dbReference type="Proteomes" id="UP000595197">
    <property type="component" value="Plasmid pTT6-1"/>
</dbReference>
<comment type="subcellular location">
    <subcellularLocation>
        <location evidence="2">Cell inner membrane</location>
        <topology evidence="2">Multi-pass membrane protein</topology>
    </subcellularLocation>
    <subcellularLocation>
        <location evidence="10">Cell membrane</location>
        <topology evidence="10">Multi-pass membrane protein</topology>
    </subcellularLocation>
</comment>
<keyword evidence="7" id="KW-0029">Amino-acid transport</keyword>
<accession>A0ABX7BFC0</accession>
<name>A0ABX7BFC0_9PROT</name>
<comment type="similarity">
    <text evidence="3">Belongs to the binding-protein-dependent transport system permease family. HisMQ subfamily.</text>
</comment>
<dbReference type="InterPro" id="IPR043429">
    <property type="entry name" value="ArtM/GltK/GlnP/TcyL/YhdX-like"/>
</dbReference>
<dbReference type="InterPro" id="IPR035906">
    <property type="entry name" value="MetI-like_sf"/>
</dbReference>
<dbReference type="PANTHER" id="PTHR30614:SF20">
    <property type="entry name" value="GLUTAMINE TRANSPORT SYSTEM PERMEASE PROTEIN GLNP"/>
    <property type="match status" value="1"/>
</dbReference>
<keyword evidence="13" id="KW-1185">Reference proteome</keyword>
<keyword evidence="5" id="KW-1003">Cell membrane</keyword>
<keyword evidence="4 10" id="KW-0813">Transport</keyword>
<keyword evidence="8 10" id="KW-1133">Transmembrane helix</keyword>
<comment type="function">
    <text evidence="1">Part of the binding-protein-dependent transport system for glutamine; probably responsible for the translocation of the substrate across the membrane.</text>
</comment>
<keyword evidence="9 10" id="KW-0472">Membrane</keyword>
<evidence type="ECO:0000313" key="13">
    <source>
        <dbReference type="Proteomes" id="UP000595197"/>
    </source>
</evidence>